<dbReference type="GO" id="GO:0004527">
    <property type="term" value="F:exonuclease activity"/>
    <property type="evidence" value="ECO:0007669"/>
    <property type="project" value="UniProtKB-KW"/>
</dbReference>
<protein>
    <submittedName>
        <fullName evidence="2">3'-5' exonuclease</fullName>
    </submittedName>
</protein>
<dbReference type="Gene3D" id="3.30.420.10">
    <property type="entry name" value="Ribonuclease H-like superfamily/Ribonuclease H"/>
    <property type="match status" value="1"/>
</dbReference>
<dbReference type="InterPro" id="IPR013520">
    <property type="entry name" value="Ribonucl_H"/>
</dbReference>
<evidence type="ECO:0000313" key="3">
    <source>
        <dbReference type="Proteomes" id="UP001055940"/>
    </source>
</evidence>
<keyword evidence="2" id="KW-0378">Hydrolase</keyword>
<reference evidence="2" key="1">
    <citation type="submission" date="2022-06" db="EMBL/GenBank/DDBJ databases">
        <authorList>
            <person name="Ping M."/>
        </authorList>
    </citation>
    <scope>NUCLEOTIDE SEQUENCE</scope>
    <source>
        <strain evidence="2">JCM11759T</strain>
    </source>
</reference>
<dbReference type="Pfam" id="PF00929">
    <property type="entry name" value="RNase_T"/>
    <property type="match status" value="1"/>
</dbReference>
<proteinExistence type="predicted"/>
<gene>
    <name evidence="2" type="ORF">NE857_09090</name>
</gene>
<dbReference type="PANTHER" id="PTHR30231">
    <property type="entry name" value="DNA POLYMERASE III SUBUNIT EPSILON"/>
    <property type="match status" value="1"/>
</dbReference>
<dbReference type="PANTHER" id="PTHR30231:SF41">
    <property type="entry name" value="DNA POLYMERASE III SUBUNIT EPSILON"/>
    <property type="match status" value="1"/>
</dbReference>
<dbReference type="SUPFAM" id="SSF53098">
    <property type="entry name" value="Ribonuclease H-like"/>
    <property type="match status" value="1"/>
</dbReference>
<sequence>MLDQPWTGAPLCALDLEGTGAQDREREAILEVATVPIIGGSPDMAVAYESLVNPGRPVPQRRWISPGLTDDVLRQAPDPKLVGTELDKRVSGRYLVGHNVAVDWRLIHLHYPDLRPVGLIDTLRLARATRLDGSKSLGALLGRFDLRSRVDELVPSGRPHRALWDAVAAALLLAALIDSGEPPVRSLRELIGVAAIPLDPDPHPDSDELTLF</sequence>
<evidence type="ECO:0000259" key="1">
    <source>
        <dbReference type="SMART" id="SM00479"/>
    </source>
</evidence>
<organism evidence="2 3">
    <name type="scientific">Nocardiopsis exhalans</name>
    <dbReference type="NCBI Taxonomy" id="163604"/>
    <lineage>
        <taxon>Bacteria</taxon>
        <taxon>Bacillati</taxon>
        <taxon>Actinomycetota</taxon>
        <taxon>Actinomycetes</taxon>
        <taxon>Streptosporangiales</taxon>
        <taxon>Nocardiopsidaceae</taxon>
        <taxon>Nocardiopsis</taxon>
    </lineage>
</organism>
<accession>A0ABY5DBM8</accession>
<dbReference type="InterPro" id="IPR036397">
    <property type="entry name" value="RNaseH_sf"/>
</dbReference>
<keyword evidence="2" id="KW-0269">Exonuclease</keyword>
<name>A0ABY5DBM8_9ACTN</name>
<keyword evidence="3" id="KW-1185">Reference proteome</keyword>
<dbReference type="SMART" id="SM00479">
    <property type="entry name" value="EXOIII"/>
    <property type="match status" value="1"/>
</dbReference>
<dbReference type="InterPro" id="IPR012337">
    <property type="entry name" value="RNaseH-like_sf"/>
</dbReference>
<dbReference type="Proteomes" id="UP001055940">
    <property type="component" value="Chromosome"/>
</dbReference>
<dbReference type="EMBL" id="CP099837">
    <property type="protein sequence ID" value="USY21737.1"/>
    <property type="molecule type" value="Genomic_DNA"/>
</dbReference>
<keyword evidence="2" id="KW-0540">Nuclease</keyword>
<dbReference type="CDD" id="cd06127">
    <property type="entry name" value="DEDDh"/>
    <property type="match status" value="1"/>
</dbReference>
<evidence type="ECO:0000313" key="2">
    <source>
        <dbReference type="EMBL" id="USY21737.1"/>
    </source>
</evidence>
<feature type="domain" description="Exonuclease" evidence="1">
    <location>
        <begin position="10"/>
        <end position="182"/>
    </location>
</feature>
<dbReference type="RefSeq" id="WP_254420577.1">
    <property type="nucleotide sequence ID" value="NZ_BAAAJB010000005.1"/>
</dbReference>